<reference evidence="3 4" key="1">
    <citation type="submission" date="2020-05" db="EMBL/GenBank/DDBJ databases">
        <title>Mucilaginibacter mali sp. nov.</title>
        <authorList>
            <person name="Kim H.S."/>
            <person name="Lee K.C."/>
            <person name="Suh M.K."/>
            <person name="Kim J.-S."/>
            <person name="Han K.-I."/>
            <person name="Eom M.K."/>
            <person name="Shin Y.K."/>
            <person name="Lee J.-S."/>
        </authorList>
    </citation>
    <scope>NUCLEOTIDE SEQUENCE [LARGE SCALE GENOMIC DNA]</scope>
    <source>
        <strain evidence="3 4">G2-14</strain>
    </source>
</reference>
<dbReference type="PROSITE" id="PS51257">
    <property type="entry name" value="PROKAR_LIPOPROTEIN"/>
    <property type="match status" value="1"/>
</dbReference>
<dbReference type="InterPro" id="IPR011990">
    <property type="entry name" value="TPR-like_helical_dom_sf"/>
</dbReference>
<dbReference type="Pfam" id="PF14322">
    <property type="entry name" value="SusD-like_3"/>
    <property type="match status" value="1"/>
</dbReference>
<name>A0A7D4Q317_9SPHI</name>
<dbReference type="InterPro" id="IPR033985">
    <property type="entry name" value="SusD-like_N"/>
</dbReference>
<dbReference type="Gene3D" id="1.25.40.390">
    <property type="match status" value="1"/>
</dbReference>
<dbReference type="GO" id="GO:0009279">
    <property type="term" value="C:cell outer membrane"/>
    <property type="evidence" value="ECO:0007669"/>
    <property type="project" value="UniProtKB-SubCell"/>
</dbReference>
<proteinExistence type="predicted"/>
<organism evidence="3 4">
    <name type="scientific">Mucilaginibacter mali</name>
    <dbReference type="NCBI Taxonomy" id="2740462"/>
    <lineage>
        <taxon>Bacteria</taxon>
        <taxon>Pseudomonadati</taxon>
        <taxon>Bacteroidota</taxon>
        <taxon>Sphingobacteriia</taxon>
        <taxon>Sphingobacteriales</taxon>
        <taxon>Sphingobacteriaceae</taxon>
        <taxon>Mucilaginibacter</taxon>
    </lineage>
</organism>
<feature type="chain" id="PRO_5028826255" evidence="1">
    <location>
        <begin position="22"/>
        <end position="492"/>
    </location>
</feature>
<accession>A0A7D4Q317</accession>
<keyword evidence="1" id="KW-0732">Signal</keyword>
<feature type="domain" description="SusD-like N-terminal" evidence="2">
    <location>
        <begin position="85"/>
        <end position="224"/>
    </location>
</feature>
<evidence type="ECO:0000256" key="1">
    <source>
        <dbReference type="SAM" id="SignalP"/>
    </source>
</evidence>
<dbReference type="EMBL" id="CP054139">
    <property type="protein sequence ID" value="QKJ31846.1"/>
    <property type="molecule type" value="Genomic_DNA"/>
</dbReference>
<sequence>MKKFKYIVLVLCLAASSSCKKFIETTPVSVITTSSFFKSPDDAAGAVRGMYVDFRTEASNDLFWLGEGRSEVLTNAVAGTQGFDKFWNNTLTSSQPNADNQVNFWKNLYAPANDANLILKYVPDITFPSNDTKNSYLAQAYTMRAFCYFTLVRAWGGVPIRTEPIESYDAGTINKERSSVAEVFAQIKSDLDKALSLYPNMNYETGRNTWTKASADALKADVYLWTAKMLNGGTADLTVALAAVNEAQTSDVSLLTNYADIFSYTNKGNKEDMMVSRFQLNEGVNNYWQTMYINNLTNVSAATLAVVGQVGVGNTGVNTAQVSKLVRDQFTTDDTRRNATFYEIYDTSNKYITSIVTKGSGFVNAGTRYFYTDVVIYRYADLLLMKAEIKNALGQDPSPEMILVRQRAYGANYANHVFVNGTQATNNDAILKERLLELATEGKRWWDLLRFGQAFNIVPSLQGKSSSTYLLLWPIGTTILTTEPKIKENPGW</sequence>
<dbReference type="Proteomes" id="UP000505355">
    <property type="component" value="Chromosome"/>
</dbReference>
<keyword evidence="4" id="KW-1185">Reference proteome</keyword>
<evidence type="ECO:0000259" key="2">
    <source>
        <dbReference type="Pfam" id="PF14322"/>
    </source>
</evidence>
<dbReference type="AlphaFoldDB" id="A0A7D4Q317"/>
<gene>
    <name evidence="3" type="ORF">HQ865_19455</name>
</gene>
<protein>
    <submittedName>
        <fullName evidence="3">RagB/SusD family nutrient uptake outer membrane protein</fullName>
    </submittedName>
</protein>
<feature type="signal peptide" evidence="1">
    <location>
        <begin position="1"/>
        <end position="21"/>
    </location>
</feature>
<evidence type="ECO:0000313" key="3">
    <source>
        <dbReference type="EMBL" id="QKJ31846.1"/>
    </source>
</evidence>
<dbReference type="KEGG" id="mmab:HQ865_19455"/>
<dbReference type="CDD" id="cd08977">
    <property type="entry name" value="SusD"/>
    <property type="match status" value="1"/>
</dbReference>
<evidence type="ECO:0000313" key="4">
    <source>
        <dbReference type="Proteomes" id="UP000505355"/>
    </source>
</evidence>
<dbReference type="RefSeq" id="WP_173416501.1">
    <property type="nucleotide sequence ID" value="NZ_CP054139.1"/>
</dbReference>
<dbReference type="SUPFAM" id="SSF48452">
    <property type="entry name" value="TPR-like"/>
    <property type="match status" value="1"/>
</dbReference>